<organism evidence="1 2">
    <name type="scientific">Thalassotalea profundi</name>
    <dbReference type="NCBI Taxonomy" id="2036687"/>
    <lineage>
        <taxon>Bacteria</taxon>
        <taxon>Pseudomonadati</taxon>
        <taxon>Pseudomonadota</taxon>
        <taxon>Gammaproteobacteria</taxon>
        <taxon>Alteromonadales</taxon>
        <taxon>Colwelliaceae</taxon>
        <taxon>Thalassotalea</taxon>
    </lineage>
</organism>
<dbReference type="SUPFAM" id="SSF53850">
    <property type="entry name" value="Periplasmic binding protein-like II"/>
    <property type="match status" value="1"/>
</dbReference>
<dbReference type="RefSeq" id="WP_189377034.1">
    <property type="nucleotide sequence ID" value="NZ_BNAH01000003.1"/>
</dbReference>
<accession>A0ABQ3IIE9</accession>
<name>A0ABQ3IIE9_9GAMM</name>
<evidence type="ECO:0000313" key="2">
    <source>
        <dbReference type="Proteomes" id="UP000626370"/>
    </source>
</evidence>
<comment type="caution">
    <text evidence="1">The sequence shown here is derived from an EMBL/GenBank/DDBJ whole genome shotgun (WGS) entry which is preliminary data.</text>
</comment>
<evidence type="ECO:0008006" key="3">
    <source>
        <dbReference type="Google" id="ProtNLM"/>
    </source>
</evidence>
<sequence>MQYQLNTNTLKPNAFISPEVMSKLSYLLNVIVLLVLLVNTVNAHAIEESQLYSPVNKVNNKLIFGTTNSSDTQLFKQANAILTYAFSQLNYEFSLVNLPNKRNLLWANDEKLDGIAFRVDKLEDFYPNIVKVEEALFTTEQWVYSRKNIEVDGWQSLYPYILAYEQGSLFIEQNKDYFLNVIAVTSTENAFALVDKQRADFTITSQSTGDLLLERNKDYAGKIKRQSPALIEISMFSYMHQKHQGLAVELAQELKKMKANGKYDALMHQVR</sequence>
<dbReference type="Proteomes" id="UP000626370">
    <property type="component" value="Unassembled WGS sequence"/>
</dbReference>
<gene>
    <name evidence="1" type="ORF">GCM10011501_10240</name>
</gene>
<keyword evidence="2" id="KW-1185">Reference proteome</keyword>
<proteinExistence type="predicted"/>
<reference evidence="2" key="1">
    <citation type="journal article" date="2019" name="Int. J. Syst. Evol. Microbiol.">
        <title>The Global Catalogue of Microorganisms (GCM) 10K type strain sequencing project: providing services to taxonomists for standard genome sequencing and annotation.</title>
        <authorList>
            <consortium name="The Broad Institute Genomics Platform"/>
            <consortium name="The Broad Institute Genome Sequencing Center for Infectious Disease"/>
            <person name="Wu L."/>
            <person name="Ma J."/>
        </authorList>
    </citation>
    <scope>NUCLEOTIDE SEQUENCE [LARGE SCALE GENOMIC DNA]</scope>
    <source>
        <strain evidence="2">CGMCC 1.15922</strain>
    </source>
</reference>
<protein>
    <recommendedName>
        <fullName evidence="3">Solute-binding protein family 3/N-terminal domain-containing protein</fullName>
    </recommendedName>
</protein>
<dbReference type="EMBL" id="BNAH01000003">
    <property type="protein sequence ID" value="GHE83616.1"/>
    <property type="molecule type" value="Genomic_DNA"/>
</dbReference>
<dbReference type="Gene3D" id="3.40.190.10">
    <property type="entry name" value="Periplasmic binding protein-like II"/>
    <property type="match status" value="2"/>
</dbReference>
<evidence type="ECO:0000313" key="1">
    <source>
        <dbReference type="EMBL" id="GHE83616.1"/>
    </source>
</evidence>